<reference evidence="1 2" key="1">
    <citation type="submission" date="2023-03" db="EMBL/GenBank/DDBJ databases">
        <title>Genome insight into feeding habits of ladybird beetles.</title>
        <authorList>
            <person name="Li H.-S."/>
            <person name="Huang Y.-H."/>
            <person name="Pang H."/>
        </authorList>
    </citation>
    <scope>NUCLEOTIDE SEQUENCE [LARGE SCALE GENOMIC DNA]</scope>
    <source>
        <strain evidence="1">SYSU_2023b</strain>
        <tissue evidence="1">Whole body</tissue>
    </source>
</reference>
<organism evidence="1 2">
    <name type="scientific">Henosepilachna vigintioctopunctata</name>
    <dbReference type="NCBI Taxonomy" id="420089"/>
    <lineage>
        <taxon>Eukaryota</taxon>
        <taxon>Metazoa</taxon>
        <taxon>Ecdysozoa</taxon>
        <taxon>Arthropoda</taxon>
        <taxon>Hexapoda</taxon>
        <taxon>Insecta</taxon>
        <taxon>Pterygota</taxon>
        <taxon>Neoptera</taxon>
        <taxon>Endopterygota</taxon>
        <taxon>Coleoptera</taxon>
        <taxon>Polyphaga</taxon>
        <taxon>Cucujiformia</taxon>
        <taxon>Coccinelloidea</taxon>
        <taxon>Coccinellidae</taxon>
        <taxon>Epilachninae</taxon>
        <taxon>Epilachnini</taxon>
        <taxon>Henosepilachna</taxon>
    </lineage>
</organism>
<gene>
    <name evidence="1" type="ORF">WA026_014113</name>
</gene>
<dbReference type="PROSITE" id="PS51257">
    <property type="entry name" value="PROKAR_LIPOPROTEIN"/>
    <property type="match status" value="1"/>
</dbReference>
<evidence type="ECO:0000313" key="2">
    <source>
        <dbReference type="Proteomes" id="UP001431783"/>
    </source>
</evidence>
<protein>
    <submittedName>
        <fullName evidence="1">Uncharacterized protein</fullName>
    </submittedName>
</protein>
<dbReference type="AlphaFoldDB" id="A0AAW1TSP6"/>
<dbReference type="EMBL" id="JARQZJ010000007">
    <property type="protein sequence ID" value="KAK9871665.1"/>
    <property type="molecule type" value="Genomic_DNA"/>
</dbReference>
<evidence type="ECO:0000313" key="1">
    <source>
        <dbReference type="EMBL" id="KAK9871665.1"/>
    </source>
</evidence>
<proteinExistence type="predicted"/>
<comment type="caution">
    <text evidence="1">The sequence shown here is derived from an EMBL/GenBank/DDBJ whole genome shotgun (WGS) entry which is preliminary data.</text>
</comment>
<sequence length="152" mass="16073">MGAGMFRRLRLPSSGGGLSGCAVLLRQLSCSERWGSLAEETKRIKGHLAISWVGYLYCSGNWVRISSQFKLAQEILAADAGVVPLLPSDLSCVQRGGAQRSMTTSSVVFCVAVDTGYSAQHNCAINSVLLMIAADAGVVIASLLEHAEMPAE</sequence>
<name>A0AAW1TSP6_9CUCU</name>
<keyword evidence="2" id="KW-1185">Reference proteome</keyword>
<dbReference type="Proteomes" id="UP001431783">
    <property type="component" value="Unassembled WGS sequence"/>
</dbReference>
<accession>A0AAW1TSP6</accession>